<evidence type="ECO:0000256" key="2">
    <source>
        <dbReference type="ARBA" id="ARBA00022475"/>
    </source>
</evidence>
<feature type="transmembrane region" description="Helical" evidence="6">
    <location>
        <begin position="184"/>
        <end position="205"/>
    </location>
</feature>
<evidence type="ECO:0000313" key="8">
    <source>
        <dbReference type="EMBL" id="WIW96348.1"/>
    </source>
</evidence>
<keyword evidence="2" id="KW-1003">Cell membrane</keyword>
<dbReference type="KEGG" id="arue:QQX03_04380"/>
<feature type="transmembrane region" description="Helical" evidence="6">
    <location>
        <begin position="237"/>
        <end position="261"/>
    </location>
</feature>
<sequence length="311" mass="32611">MKRPPLIGRSLARDLVPFGGKRVDRLAPRSRSRGPIPWVIAIMIALTVMAAAAGIALGNLIDRAESDLSGALTVQIIEANAEVRDAQAQRAAELLIADSAVTSVRVVPQEELAQLLDPWIGDTAASQGGIPIPALVDAELAGVASTEETARLNAMLLEEIPTARVDAQSAWLRPVYDALSSLRYMALGLIVLLALGSAAAVWLAARSAFSTHKQTIEIVHLLGGTDRQIAQIFQRTVAFDALLGGAAGLALGSVAIWLVGGRFAAIDSGIVTGGNLRLTDWALLFAIPLGGIALAMLTARATVLSALRRML</sequence>
<gene>
    <name evidence="8" type="ORF">QQX03_04380</name>
</gene>
<keyword evidence="3 6" id="KW-0812">Transmembrane</keyword>
<dbReference type="InterPro" id="IPR003838">
    <property type="entry name" value="ABC3_permease_C"/>
</dbReference>
<dbReference type="InterPro" id="IPR004513">
    <property type="entry name" value="FtsX"/>
</dbReference>
<dbReference type="GO" id="GO:0032153">
    <property type="term" value="C:cell division site"/>
    <property type="evidence" value="ECO:0007669"/>
    <property type="project" value="TreeGrafter"/>
</dbReference>
<evidence type="ECO:0000256" key="1">
    <source>
        <dbReference type="ARBA" id="ARBA00004651"/>
    </source>
</evidence>
<dbReference type="Pfam" id="PF02687">
    <property type="entry name" value="FtsX"/>
    <property type="match status" value="1"/>
</dbReference>
<feature type="transmembrane region" description="Helical" evidence="6">
    <location>
        <begin position="281"/>
        <end position="307"/>
    </location>
</feature>
<evidence type="ECO:0000256" key="6">
    <source>
        <dbReference type="SAM" id="Phobius"/>
    </source>
</evidence>
<protein>
    <submittedName>
        <fullName evidence="8">Cell division protein</fullName>
    </submittedName>
</protein>
<feature type="transmembrane region" description="Helical" evidence="6">
    <location>
        <begin position="38"/>
        <end position="61"/>
    </location>
</feature>
<dbReference type="EMBL" id="CP127221">
    <property type="protein sequence ID" value="WIW96348.1"/>
    <property type="molecule type" value="Genomic_DNA"/>
</dbReference>
<evidence type="ECO:0000259" key="7">
    <source>
        <dbReference type="Pfam" id="PF02687"/>
    </source>
</evidence>
<evidence type="ECO:0000256" key="3">
    <source>
        <dbReference type="ARBA" id="ARBA00022692"/>
    </source>
</evidence>
<dbReference type="PANTHER" id="PTHR47755">
    <property type="entry name" value="CELL DIVISION PROTEIN FTSX"/>
    <property type="match status" value="1"/>
</dbReference>
<dbReference type="Proteomes" id="UP001231445">
    <property type="component" value="Chromosome"/>
</dbReference>
<feature type="domain" description="ABC3 transporter permease C-terminal" evidence="7">
    <location>
        <begin position="189"/>
        <end position="308"/>
    </location>
</feature>
<comment type="subcellular location">
    <subcellularLocation>
        <location evidence="1">Cell membrane</location>
        <topology evidence="1">Multi-pass membrane protein</topology>
    </subcellularLocation>
</comment>
<organism evidence="8 9">
    <name type="scientific">Altererythrobacter rubellus</name>
    <dbReference type="NCBI Taxonomy" id="2173831"/>
    <lineage>
        <taxon>Bacteria</taxon>
        <taxon>Pseudomonadati</taxon>
        <taxon>Pseudomonadota</taxon>
        <taxon>Alphaproteobacteria</taxon>
        <taxon>Sphingomonadales</taxon>
        <taxon>Erythrobacteraceae</taxon>
        <taxon>Altererythrobacter</taxon>
    </lineage>
</organism>
<proteinExistence type="predicted"/>
<keyword evidence="8" id="KW-0131">Cell cycle</keyword>
<keyword evidence="8" id="KW-0132">Cell division</keyword>
<name>A0A9Y2B950_9SPHN</name>
<keyword evidence="9" id="KW-1185">Reference proteome</keyword>
<dbReference type="GO" id="GO:0051301">
    <property type="term" value="P:cell division"/>
    <property type="evidence" value="ECO:0007669"/>
    <property type="project" value="UniProtKB-KW"/>
</dbReference>
<keyword evidence="4 6" id="KW-1133">Transmembrane helix</keyword>
<dbReference type="AlphaFoldDB" id="A0A9Y2B950"/>
<dbReference type="PANTHER" id="PTHR47755:SF1">
    <property type="entry name" value="CELL DIVISION PROTEIN FTSX"/>
    <property type="match status" value="1"/>
</dbReference>
<reference evidence="8 9" key="1">
    <citation type="submission" date="2023-06" db="EMBL/GenBank/DDBJ databases">
        <title>Altererythrobacter rubellus NBRC 112769 genome.</title>
        <authorList>
            <person name="Zhang K."/>
        </authorList>
    </citation>
    <scope>NUCLEOTIDE SEQUENCE [LARGE SCALE GENOMIC DNA]</scope>
    <source>
        <strain evidence="8 9">NBRC 112769</strain>
    </source>
</reference>
<evidence type="ECO:0000313" key="9">
    <source>
        <dbReference type="Proteomes" id="UP001231445"/>
    </source>
</evidence>
<dbReference type="RefSeq" id="WP_285976654.1">
    <property type="nucleotide sequence ID" value="NZ_CP127221.1"/>
</dbReference>
<accession>A0A9Y2B950</accession>
<evidence type="ECO:0000256" key="5">
    <source>
        <dbReference type="ARBA" id="ARBA00023136"/>
    </source>
</evidence>
<keyword evidence="5 6" id="KW-0472">Membrane</keyword>
<evidence type="ECO:0000256" key="4">
    <source>
        <dbReference type="ARBA" id="ARBA00022989"/>
    </source>
</evidence>
<dbReference type="GO" id="GO:0005886">
    <property type="term" value="C:plasma membrane"/>
    <property type="evidence" value="ECO:0007669"/>
    <property type="project" value="UniProtKB-SubCell"/>
</dbReference>